<feature type="region of interest" description="Disordered" evidence="1">
    <location>
        <begin position="747"/>
        <end position="769"/>
    </location>
</feature>
<feature type="domain" description="C2H2-type" evidence="2">
    <location>
        <begin position="705"/>
        <end position="725"/>
    </location>
</feature>
<dbReference type="PANTHER" id="PTHR13555">
    <property type="entry name" value="C2H2 ZINC FINGER CGI-62-RELATED"/>
    <property type="match status" value="1"/>
</dbReference>
<dbReference type="SMART" id="SM00355">
    <property type="entry name" value="ZnF_C2H2"/>
    <property type="match status" value="7"/>
</dbReference>
<feature type="compositionally biased region" description="Low complexity" evidence="1">
    <location>
        <begin position="909"/>
        <end position="926"/>
    </location>
</feature>
<name>A0A5J4UW04_9EUKA</name>
<dbReference type="Proteomes" id="UP000324800">
    <property type="component" value="Unassembled WGS sequence"/>
</dbReference>
<feature type="region of interest" description="Disordered" evidence="1">
    <location>
        <begin position="270"/>
        <end position="389"/>
    </location>
</feature>
<dbReference type="EMBL" id="SNRW01012053">
    <property type="protein sequence ID" value="KAA6374340.1"/>
    <property type="molecule type" value="Genomic_DNA"/>
</dbReference>
<feature type="domain" description="C2H2-type" evidence="2">
    <location>
        <begin position="420"/>
        <end position="440"/>
    </location>
</feature>
<feature type="compositionally biased region" description="Basic and acidic residues" evidence="1">
    <location>
        <begin position="579"/>
        <end position="609"/>
    </location>
</feature>
<feature type="compositionally biased region" description="Low complexity" evidence="1">
    <location>
        <begin position="933"/>
        <end position="957"/>
    </location>
</feature>
<feature type="compositionally biased region" description="Polar residues" evidence="1">
    <location>
        <begin position="374"/>
        <end position="389"/>
    </location>
</feature>
<dbReference type="AlphaFoldDB" id="A0A5J4UW04"/>
<dbReference type="InterPro" id="IPR026319">
    <property type="entry name" value="ZC2HC1A/B-like"/>
</dbReference>
<feature type="compositionally biased region" description="Low complexity" evidence="1">
    <location>
        <begin position="1025"/>
        <end position="1053"/>
    </location>
</feature>
<sequence>QTVVNQGQKTVNKGKWIQCPFCKKYVDASLLDGHMKKDHEDRELQLYIRLFHKIELTLKLIEKYEKEGPDEFSNTTNRRQKIKAVEDKKRLIEEQQKGKQDDEETLEEKKLNIKIQTIEKQEKVDIDNMTLECLWCRERLILKQLYDHLLEVHPELEDYYRDTQEIFEAQELQQIDHKDIMLGCPYCQTEFEINEIKDHIGETHDKQDLVDYEDIMYHHGYVQEMKQIISNKYTKIKEPFVQMVKEQKDFRLQQRSAKDKQVEELRKKYEEERLRSEQERIKQDQKKKAELDQKKNLEQDKNKKFEEEQRRKDEQEQKRKDEQEQKRKAALDEQKRKNEEDQRRKQEAEKQRKDEDNNNNSSSGSSKCPYCQKPISSSQMSQHILTHDQNQQQLYRSTAIIQPLINMNDGGYGNKDNQELSCPFCDRKTIMLDFHINTNHKDKYQLYRQLLNHHKQMKEDFNGDQNNNNDNDEEEYDDDNNNINQARVKQEEELRKRKIEEEQQRKQEELRKQQEEQQRKQEEQLRKQEELRKQQEQLRIQQEEQRRKKIEEDQIRIEQEQKRLMEMGVGSKMTAIDSKMIEEEQRRKQDEERRRQEEDKRRLDEERKKLQEEQRQKLLEQQKNIAQERAISKSPINTTSPIINQNAKVDCPFCKERIAYSQIDNHIKSHNQSKQDMYHTFPSYLPKLQFNTSTGEYENKKGVKLNCPFCEKQTGMLENHIKVEHEKLYPLLMKLFAHFQQIENIRSNNTDSNKNDKQDEYTQEKSQFQQQFTSNAANFQSVSTFQNNLLESVASFPQASNPQKRSITPGALGPQAMIPRSPSGQLSTQSMKLQPGSKAPMGQPLSMDPNQKLSFASFSGGKSQQAQFLSQQLSGQTKTQNQGQINSLTKLPQLQQNQPKQLETRQPKQFQPNEKQQHQQQQLLTQSFKSGSQTAAQLTGQLQTQSFSSSPQSLPPQKRILSPPVAFDNKLNKNQPGTPLTNSNTTSLNQLPPKYPSTSVPPSIQGQDHKQQKPPLATSPEVTHSQHQQSPQSGGAQSQQSFSGSKQGQQSASYFGQNTQQQAQSMGQFNQSFSSSQKQRGPSPINKLSPQQNQPID</sequence>
<feature type="domain" description="C2H2-type" evidence="2">
    <location>
        <begin position="649"/>
        <end position="670"/>
    </location>
</feature>
<feature type="compositionally biased region" description="Basic and acidic residues" evidence="1">
    <location>
        <begin position="753"/>
        <end position="763"/>
    </location>
</feature>
<evidence type="ECO:0000256" key="1">
    <source>
        <dbReference type="SAM" id="MobiDB-lite"/>
    </source>
</evidence>
<feature type="compositionally biased region" description="Polar residues" evidence="1">
    <location>
        <begin position="1054"/>
        <end position="1063"/>
    </location>
</feature>
<feature type="region of interest" description="Disordered" evidence="1">
    <location>
        <begin position="796"/>
        <end position="859"/>
    </location>
</feature>
<feature type="domain" description="C2H2-type" evidence="2">
    <location>
        <begin position="131"/>
        <end position="153"/>
    </location>
</feature>
<evidence type="ECO:0000313" key="3">
    <source>
        <dbReference type="EMBL" id="KAA6374340.1"/>
    </source>
</evidence>
<feature type="domain" description="C2H2-type" evidence="2">
    <location>
        <begin position="182"/>
        <end position="204"/>
    </location>
</feature>
<reference evidence="3 4" key="1">
    <citation type="submission" date="2019-03" db="EMBL/GenBank/DDBJ databases">
        <title>Single cell metagenomics reveals metabolic interactions within the superorganism composed of flagellate Streblomastix strix and complex community of Bacteroidetes bacteria on its surface.</title>
        <authorList>
            <person name="Treitli S.C."/>
            <person name="Kolisko M."/>
            <person name="Husnik F."/>
            <person name="Keeling P."/>
            <person name="Hampl V."/>
        </authorList>
    </citation>
    <scope>NUCLEOTIDE SEQUENCE [LARGE SCALE GENOMIC DNA]</scope>
    <source>
        <strain evidence="3">ST1C</strain>
    </source>
</reference>
<comment type="caution">
    <text evidence="3">The sequence shown here is derived from an EMBL/GenBank/DDBJ whole genome shotgun (WGS) entry which is preliminary data.</text>
</comment>
<accession>A0A5J4UW04</accession>
<feature type="non-terminal residue" evidence="3">
    <location>
        <position position="1"/>
    </location>
</feature>
<feature type="compositionally biased region" description="Polar residues" evidence="1">
    <location>
        <begin position="822"/>
        <end position="832"/>
    </location>
</feature>
<feature type="compositionally biased region" description="Polar residues" evidence="1">
    <location>
        <begin position="996"/>
        <end position="1006"/>
    </location>
</feature>
<feature type="compositionally biased region" description="Polar residues" evidence="1">
    <location>
        <begin position="1086"/>
        <end position="1097"/>
    </location>
</feature>
<dbReference type="InterPro" id="IPR013087">
    <property type="entry name" value="Znf_C2H2_type"/>
</dbReference>
<feature type="domain" description="C2H2-type" evidence="2">
    <location>
        <begin position="366"/>
        <end position="387"/>
    </location>
</feature>
<feature type="compositionally biased region" description="Polar residues" evidence="1">
    <location>
        <begin position="848"/>
        <end position="859"/>
    </location>
</feature>
<dbReference type="CDD" id="cd22249">
    <property type="entry name" value="UDM1_RNF168_RNF169-like"/>
    <property type="match status" value="1"/>
</dbReference>
<feature type="compositionally biased region" description="Low complexity" evidence="1">
    <location>
        <begin position="891"/>
        <end position="901"/>
    </location>
</feature>
<feature type="region of interest" description="Disordered" evidence="1">
    <location>
        <begin position="459"/>
        <end position="483"/>
    </location>
</feature>
<feature type="compositionally biased region" description="Acidic residues" evidence="1">
    <location>
        <begin position="470"/>
        <end position="480"/>
    </location>
</feature>
<dbReference type="PANTHER" id="PTHR13555:SF68">
    <property type="entry name" value="ZINC FINGER PROTEIN 474"/>
    <property type="match status" value="1"/>
</dbReference>
<evidence type="ECO:0000259" key="2">
    <source>
        <dbReference type="SMART" id="SM00355"/>
    </source>
</evidence>
<feature type="compositionally biased region" description="Low complexity" evidence="1">
    <location>
        <begin position="1064"/>
        <end position="1079"/>
    </location>
</feature>
<feature type="compositionally biased region" description="Polar residues" evidence="1">
    <location>
        <begin position="796"/>
        <end position="806"/>
    </location>
</feature>
<feature type="compositionally biased region" description="Low complexity" evidence="1">
    <location>
        <begin position="980"/>
        <end position="989"/>
    </location>
</feature>
<feature type="region of interest" description="Disordered" evidence="1">
    <location>
        <begin position="561"/>
        <end position="609"/>
    </location>
</feature>
<gene>
    <name evidence="3" type="ORF">EZS28_030133</name>
</gene>
<protein>
    <recommendedName>
        <fullName evidence="2">C2H2-type domain-containing protein</fullName>
    </recommendedName>
</protein>
<evidence type="ECO:0000313" key="4">
    <source>
        <dbReference type="Proteomes" id="UP000324800"/>
    </source>
</evidence>
<feature type="compositionally biased region" description="Basic and acidic residues" evidence="1">
    <location>
        <begin position="270"/>
        <end position="356"/>
    </location>
</feature>
<feature type="region of interest" description="Disordered" evidence="1">
    <location>
        <begin position="891"/>
        <end position="1097"/>
    </location>
</feature>
<proteinExistence type="predicted"/>
<feature type="domain" description="C2H2-type" evidence="2">
    <location>
        <begin position="17"/>
        <end position="39"/>
    </location>
</feature>
<organism evidence="3 4">
    <name type="scientific">Streblomastix strix</name>
    <dbReference type="NCBI Taxonomy" id="222440"/>
    <lineage>
        <taxon>Eukaryota</taxon>
        <taxon>Metamonada</taxon>
        <taxon>Preaxostyla</taxon>
        <taxon>Oxymonadida</taxon>
        <taxon>Streblomastigidae</taxon>
        <taxon>Streblomastix</taxon>
    </lineage>
</organism>